<dbReference type="Proteomes" id="UP001140949">
    <property type="component" value="Unassembled WGS sequence"/>
</dbReference>
<keyword evidence="1" id="KW-0175">Coiled coil</keyword>
<reference evidence="3" key="1">
    <citation type="journal article" date="2023" name="GigaByte">
        <title>Genome assembly of the bearded iris, Iris pallida Lam.</title>
        <authorList>
            <person name="Bruccoleri R.E."/>
            <person name="Oakeley E.J."/>
            <person name="Faust A.M.E."/>
            <person name="Altorfer M."/>
            <person name="Dessus-Babus S."/>
            <person name="Burckhardt D."/>
            <person name="Oertli M."/>
            <person name="Naumann U."/>
            <person name="Petersen F."/>
            <person name="Wong J."/>
        </authorList>
    </citation>
    <scope>NUCLEOTIDE SEQUENCE</scope>
    <source>
        <strain evidence="3">GSM-AAB239-AS_SAM_17_03QT</strain>
    </source>
</reference>
<evidence type="ECO:0000313" key="3">
    <source>
        <dbReference type="EMBL" id="KAJ6838509.1"/>
    </source>
</evidence>
<feature type="coiled-coil region" evidence="1">
    <location>
        <begin position="915"/>
        <end position="1039"/>
    </location>
</feature>
<feature type="coiled-coil region" evidence="1">
    <location>
        <begin position="104"/>
        <end position="131"/>
    </location>
</feature>
<feature type="compositionally biased region" description="Low complexity" evidence="2">
    <location>
        <begin position="1"/>
        <end position="17"/>
    </location>
</feature>
<feature type="coiled-coil region" evidence="1">
    <location>
        <begin position="1508"/>
        <end position="1552"/>
    </location>
</feature>
<proteinExistence type="predicted"/>
<accession>A0AAX6HBS9</accession>
<name>A0AAX6HBS9_IRIPA</name>
<protein>
    <submittedName>
        <fullName evidence="3">Golgin subfamily B member 1 isoform X1</fullName>
    </submittedName>
</protein>
<feature type="region of interest" description="Disordered" evidence="2">
    <location>
        <begin position="1"/>
        <end position="101"/>
    </location>
</feature>
<gene>
    <name evidence="3" type="ORF">M6B38_320245</name>
</gene>
<feature type="coiled-coil region" evidence="1">
    <location>
        <begin position="341"/>
        <end position="396"/>
    </location>
</feature>
<keyword evidence="4" id="KW-1185">Reference proteome</keyword>
<sequence length="1882" mass="212220">MASSDSDSSPKSPSSSDGVLVELPAASDPDSREGGGILVNIDGSTQEGREDMFVDASEELMARGGVGVGGGSSASLAEEYGESSGERPAGGGDEDDPGRARGRLEETLAQCRKYKEEREAFGREVSSLRRQLRVMIDQQSLPVSNNEEVVERLRWMEGEGGDDEAFMSPTPLHSMIGDCSKLMSHLKSFLDEHLNSEGTIRELHSILYTKDQELEDLSVKLTESDVSRDVVFSYFGSLPQFWSESLKQSTAETSRRLLASLETVVGQESSSLEDSVDDGISLVEKRTLSLVEKHAQLLSDTHQLKHFLAETKPDLLTSEESELGSVYSVAREELLESKRRESSLLETISKLEKENRTISEEVDRMKEGLEMANAETNKTKRELEQSDNKLTAAREKLSMAVTKGKSLVQQRDSLKHSLAEKTSELEKCLLELQQKSSALEAAEACTEELKQLLSKKTGELEKNMLELQQKSSALEAIGTSGEEMKQLLAEKTSELEKCLLELQHKSEILEATEASAEELKQSLAEKNAELDRCLLELRQKSDALENTETDAEELKLLLAGKTSEFENCLMELQKKSNALEATEVSTEELKQTLAEKTTELEKSLLELQQKSDALEISEARVEELNQSLAEKTNELSDCLLQLEHKSQTLQLSTITSKELNETQNLVTSLRDSLQYRDRVLQDIEEVMQRSNCPDDVLSLDVLDRVRWFVDKKHESDGVLVDVNKVKETLSNVDLPETVSSAELVSQIDWLVKAFSQTKEDVAKMQEEIAAAQVTMTSHEPELSEACKKIDQLTASLLELKQEKEFVQDTYKELKCKYERIAERLSQILSEMDELAKEDSSGSTLDDQLSRDKDKLIDKYIGTITGRMKRSYIEREHFEEMHKLLYLNYLELMLCEKMLEEETVCRSEMTTLSDELGRASEEVITLRNDKEVLQKENERLEERSSLLREKLSMAVKKGKGLVQEREGFKQSLDEKNSEIEKLKQELQLQKSSIAEYEEQLKSLSSCPEHIEKLESEVASLKDLREQNERSLQESNNMLQKLVDSLEDIALPTGIMFENPIEKVHWIAESIHESEANRAHREHELVKVKEEATMQASRLADLLQTIKTLEDELSKAEQKIHYLGEEKNEIQLGKANVEQELKNLKEEGYMQVVKLQDAYATIRSLEDALAKASSNISALEGEKDEAETRRKQEVAALNVKLAECMEELVESRGALENQSAKMSSQLGHLRMLIKNQSLFSIMTEELRKKVEALRHMGFLIQDLHDQFAAKGLHIYTGSEQVTAFTNLSTLPKFEDFINDKMFNNEMSTVDLDDPTSLTKIAEALQSQDRNLSDKFEKLSRYLDDHIAVISEALQTAKNEVIHMLELSESLKLNISNLEDRNHAQEFKILSLEKAAMTLFSACTDATQELQIEFGDMFGFDMEQSMINSRMESRSLGDVDAALEEGNGSEYAKAAETLLLAAKRINVQSQQLVNVKRAWDTSIDDLTHKLNEADLTAKSFIQDRQLSEERILKLEGDLEALQTICKEMKLKIENYQAKEDSLKDEEAQLSLQQNTLATKERGMGVKLFSESQLETFIDKVDKIPVPFHESLEQNREVHFTSPVDKLFYILDNFLELVHKMDSLSIEKEDLQLILESHVREIEHQKKAAETTGANYRDLESKKMDLIELTIGLEKMVQRFGGKNLLEDQKPTTAEGLLALLERLMISSNVEIENSKSRMQELGAKLHAKEKVVDELLTKNKLLEDSIHARLAQPDTVKERTVFEASTSVMGSEISEIEDVGAAKSSISPSAAHVRTLRKGSSDHLVLSIDPESDRLIASRETDDKGHVFKSLNTSGLIPKQGKLFADRIDGIWVSGGQVLMRRPEARLGLIVYSILLHLWLLGTIL</sequence>
<evidence type="ECO:0000256" key="2">
    <source>
        <dbReference type="SAM" id="MobiDB-lite"/>
    </source>
</evidence>
<feature type="coiled-coil region" evidence="1">
    <location>
        <begin position="502"/>
        <end position="641"/>
    </location>
</feature>
<feature type="coiled-coil region" evidence="1">
    <location>
        <begin position="1097"/>
        <end position="1194"/>
    </location>
</feature>
<dbReference type="PANTHER" id="PTHR43939">
    <property type="entry name" value="COILED-COIL DOMAIN-CONTAINING PROTEIN 158"/>
    <property type="match status" value="1"/>
</dbReference>
<feature type="coiled-coil region" evidence="1">
    <location>
        <begin position="754"/>
        <end position="837"/>
    </location>
</feature>
<dbReference type="PANTHER" id="PTHR43939:SF68">
    <property type="entry name" value="CENTROSOMAL PROTEIN OF 290 KDA-LIKE"/>
    <property type="match status" value="1"/>
</dbReference>
<evidence type="ECO:0000256" key="1">
    <source>
        <dbReference type="SAM" id="Coils"/>
    </source>
</evidence>
<evidence type="ECO:0000313" key="4">
    <source>
        <dbReference type="Proteomes" id="UP001140949"/>
    </source>
</evidence>
<dbReference type="EMBL" id="JANAVB010010638">
    <property type="protein sequence ID" value="KAJ6838509.1"/>
    <property type="molecule type" value="Genomic_DNA"/>
</dbReference>
<reference evidence="3" key="2">
    <citation type="submission" date="2023-04" db="EMBL/GenBank/DDBJ databases">
        <authorList>
            <person name="Bruccoleri R.E."/>
            <person name="Oakeley E.J."/>
            <person name="Faust A.-M."/>
            <person name="Dessus-Babus S."/>
            <person name="Altorfer M."/>
            <person name="Burckhardt D."/>
            <person name="Oertli M."/>
            <person name="Naumann U."/>
            <person name="Petersen F."/>
            <person name="Wong J."/>
        </authorList>
    </citation>
    <scope>NUCLEOTIDE SEQUENCE</scope>
    <source>
        <strain evidence="3">GSM-AAB239-AS_SAM_17_03QT</strain>
        <tissue evidence="3">Leaf</tissue>
    </source>
</reference>
<organism evidence="3 4">
    <name type="scientific">Iris pallida</name>
    <name type="common">Sweet iris</name>
    <dbReference type="NCBI Taxonomy" id="29817"/>
    <lineage>
        <taxon>Eukaryota</taxon>
        <taxon>Viridiplantae</taxon>
        <taxon>Streptophyta</taxon>
        <taxon>Embryophyta</taxon>
        <taxon>Tracheophyta</taxon>
        <taxon>Spermatophyta</taxon>
        <taxon>Magnoliopsida</taxon>
        <taxon>Liliopsida</taxon>
        <taxon>Asparagales</taxon>
        <taxon>Iridaceae</taxon>
        <taxon>Iridoideae</taxon>
        <taxon>Irideae</taxon>
        <taxon>Iris</taxon>
    </lineage>
</organism>
<comment type="caution">
    <text evidence="3">The sequence shown here is derived from an EMBL/GenBank/DDBJ whole genome shotgun (WGS) entry which is preliminary data.</text>
</comment>